<organism evidence="2 3">
    <name type="scientific">Pocillopora meandrina</name>
    <dbReference type="NCBI Taxonomy" id="46732"/>
    <lineage>
        <taxon>Eukaryota</taxon>
        <taxon>Metazoa</taxon>
        <taxon>Cnidaria</taxon>
        <taxon>Anthozoa</taxon>
        <taxon>Hexacorallia</taxon>
        <taxon>Scleractinia</taxon>
        <taxon>Astrocoeniina</taxon>
        <taxon>Pocilloporidae</taxon>
        <taxon>Pocillopora</taxon>
    </lineage>
</organism>
<evidence type="ECO:0008006" key="4">
    <source>
        <dbReference type="Google" id="ProtNLM"/>
    </source>
</evidence>
<keyword evidence="1" id="KW-0812">Transmembrane</keyword>
<dbReference type="EMBL" id="CALNXJ010000062">
    <property type="protein sequence ID" value="CAH3156911.1"/>
    <property type="molecule type" value="Genomic_DNA"/>
</dbReference>
<reference evidence="2 3" key="1">
    <citation type="submission" date="2022-05" db="EMBL/GenBank/DDBJ databases">
        <authorList>
            <consortium name="Genoscope - CEA"/>
            <person name="William W."/>
        </authorList>
    </citation>
    <scope>NUCLEOTIDE SEQUENCE [LARGE SCALE GENOMIC DNA]</scope>
</reference>
<evidence type="ECO:0000313" key="2">
    <source>
        <dbReference type="EMBL" id="CAH3156911.1"/>
    </source>
</evidence>
<dbReference type="Proteomes" id="UP001159428">
    <property type="component" value="Unassembled WGS sequence"/>
</dbReference>
<feature type="transmembrane region" description="Helical" evidence="1">
    <location>
        <begin position="104"/>
        <end position="124"/>
    </location>
</feature>
<gene>
    <name evidence="2" type="ORF">PMEA_00029730</name>
</gene>
<accession>A0AAU9XRR6</accession>
<evidence type="ECO:0000313" key="3">
    <source>
        <dbReference type="Proteomes" id="UP001159428"/>
    </source>
</evidence>
<name>A0AAU9XRR6_9CNID</name>
<evidence type="ECO:0000256" key="1">
    <source>
        <dbReference type="SAM" id="Phobius"/>
    </source>
</evidence>
<sequence length="225" mass="26158">MECCGLCVYMIRSVNFRTVYFCEKGAVFPYSEELVITWLATLSVFTIIIILALQKVPDFLGYKAILHQLKFLPSCWTLMILLFVSLTRYIKLAISAKSINSRMILMGLAFNYILRTLFVGFLNYTQLNFLKRQYPSYIFVLSKLSVLVLFAISLMNLLATILELTVQVHKAHRSMGAQHSEYFEMINDLLRDFGTTTFRFKMTSFFWQKLFIDDKNILSNQAPLQ</sequence>
<keyword evidence="3" id="KW-1185">Reference proteome</keyword>
<feature type="transmembrane region" description="Helical" evidence="1">
    <location>
        <begin position="65"/>
        <end position="84"/>
    </location>
</feature>
<dbReference type="AlphaFoldDB" id="A0AAU9XRR6"/>
<keyword evidence="1" id="KW-1133">Transmembrane helix</keyword>
<protein>
    <recommendedName>
        <fullName evidence="4">Gustatory receptor</fullName>
    </recommendedName>
</protein>
<keyword evidence="1" id="KW-0472">Membrane</keyword>
<proteinExistence type="predicted"/>
<feature type="transmembrane region" description="Helical" evidence="1">
    <location>
        <begin position="34"/>
        <end position="53"/>
    </location>
</feature>
<comment type="caution">
    <text evidence="2">The sequence shown here is derived from an EMBL/GenBank/DDBJ whole genome shotgun (WGS) entry which is preliminary data.</text>
</comment>
<feature type="transmembrane region" description="Helical" evidence="1">
    <location>
        <begin position="144"/>
        <end position="166"/>
    </location>
</feature>